<evidence type="ECO:0000256" key="14">
    <source>
        <dbReference type="PIRNR" id="PIRNR038941"/>
    </source>
</evidence>
<evidence type="ECO:0000256" key="11">
    <source>
        <dbReference type="ARBA" id="ARBA00025802"/>
    </source>
</evidence>
<dbReference type="FunFam" id="3.20.20.10:FF:000012">
    <property type="entry name" value="Carboxynorspermidine/carboxyspermidine decarboxylase"/>
    <property type="match status" value="1"/>
</dbReference>
<evidence type="ECO:0000256" key="13">
    <source>
        <dbReference type="ARBA" id="ARBA00047389"/>
    </source>
</evidence>
<dbReference type="CDD" id="cd06829">
    <property type="entry name" value="PLPDE_III_CANSDC"/>
    <property type="match status" value="1"/>
</dbReference>
<feature type="binding site" evidence="15">
    <location>
        <position position="239"/>
    </location>
    <ligand>
        <name>substrate</name>
    </ligand>
</feature>
<comment type="caution">
    <text evidence="16">The sequence shown here is derived from an EMBL/GenBank/DDBJ whole genome shotgun (WGS) entry which is preliminary data.</text>
</comment>
<comment type="similarity">
    <text evidence="11 14">Belongs to the Orn/Lys/Arg decarboxylase class-II family. NspC subfamily.</text>
</comment>
<dbReference type="EMBL" id="PEIB01000040">
    <property type="protein sequence ID" value="RXJ71136.1"/>
    <property type="molecule type" value="Genomic_DNA"/>
</dbReference>
<comment type="function">
    <text evidence="14">Catalyzes the decarboxylation of carboxynorspermidine and carboxyspermidine.</text>
</comment>
<comment type="cofactor">
    <cofactor evidence="1 14">
        <name>pyridoxal 5'-phosphate</name>
        <dbReference type="ChEBI" id="CHEBI:597326"/>
    </cofactor>
</comment>
<keyword evidence="7 14" id="KW-0663">Pyridoxal phosphate</keyword>
<evidence type="ECO:0000256" key="8">
    <source>
        <dbReference type="ARBA" id="ARBA00023066"/>
    </source>
</evidence>
<dbReference type="Gene3D" id="2.40.37.10">
    <property type="entry name" value="Lyase, Ornithine Decarboxylase, Chain A, domain 1"/>
    <property type="match status" value="1"/>
</dbReference>
<dbReference type="GO" id="GO:0005737">
    <property type="term" value="C:cytoplasm"/>
    <property type="evidence" value="ECO:0007669"/>
    <property type="project" value="UniProtKB-SubCell"/>
</dbReference>
<dbReference type="PANTHER" id="PTHR43727">
    <property type="entry name" value="DIAMINOPIMELATE DECARBOXYLASE"/>
    <property type="match status" value="1"/>
</dbReference>
<keyword evidence="6 14" id="KW-0210">Decarboxylase</keyword>
<dbReference type="InterPro" id="IPR009006">
    <property type="entry name" value="Ala_racemase/Decarboxylase_C"/>
</dbReference>
<proteinExistence type="inferred from homology"/>
<comment type="subunit">
    <text evidence="14">Homodimer.</text>
</comment>
<dbReference type="EC" id="4.1.1.96" evidence="3 14"/>
<dbReference type="SUPFAM" id="SSF50621">
    <property type="entry name" value="Alanine racemase C-terminal domain-like"/>
    <property type="match status" value="1"/>
</dbReference>
<evidence type="ECO:0000256" key="2">
    <source>
        <dbReference type="ARBA" id="ARBA00004496"/>
    </source>
</evidence>
<comment type="catalytic activity">
    <reaction evidence="13 14">
        <text>carboxynorspermidine + H(+) = norspermidine + CO2</text>
        <dbReference type="Rhea" id="RHEA:34099"/>
        <dbReference type="ChEBI" id="CHEBI:15378"/>
        <dbReference type="ChEBI" id="CHEBI:16526"/>
        <dbReference type="ChEBI" id="CHEBI:57920"/>
        <dbReference type="ChEBI" id="CHEBI:65070"/>
        <dbReference type="EC" id="4.1.1.96"/>
    </reaction>
</comment>
<dbReference type="PANTHER" id="PTHR43727:SF1">
    <property type="entry name" value="CARBOXYNORSPERMIDINE_CARBOXYSPERMIDINE DECARBOXYLASE"/>
    <property type="match status" value="1"/>
</dbReference>
<dbReference type="InterPro" id="IPR005730">
    <property type="entry name" value="Nsp_de-COase"/>
</dbReference>
<dbReference type="GO" id="GO:0045312">
    <property type="term" value="P:nor-spermidine biosynthetic process"/>
    <property type="evidence" value="ECO:0007669"/>
    <property type="project" value="InterPro"/>
</dbReference>
<evidence type="ECO:0000256" key="9">
    <source>
        <dbReference type="ARBA" id="ARBA00023115"/>
    </source>
</evidence>
<reference evidence="16 17" key="1">
    <citation type="submission" date="2017-10" db="EMBL/GenBank/DDBJ databases">
        <title>Nyctiphanis sp. nov., isolated from the stomach of the euphausiid Nyctiphanes simplex (Hansen, 1911) in the Gulf of California.</title>
        <authorList>
            <person name="Gomez-Gil B."/>
            <person name="Aguilar-Mendez M."/>
            <person name="Lopez-Cortes A."/>
            <person name="Gomez-Gutierrez J."/>
            <person name="Roque A."/>
            <person name="Lang E."/>
            <person name="Gonzalez-Castillo A."/>
        </authorList>
    </citation>
    <scope>NUCLEOTIDE SEQUENCE [LARGE SCALE GENOMIC DNA]</scope>
    <source>
        <strain evidence="16 17">CAIM 600</strain>
    </source>
</reference>
<dbReference type="PIRSF" id="PIRSF038941">
    <property type="entry name" value="NspC"/>
    <property type="match status" value="1"/>
</dbReference>
<comment type="catalytic activity">
    <reaction evidence="12 14">
        <text>carboxyspermidine + H(+) = spermidine + CO2</text>
        <dbReference type="Rhea" id="RHEA:34095"/>
        <dbReference type="ChEBI" id="CHEBI:15378"/>
        <dbReference type="ChEBI" id="CHEBI:16526"/>
        <dbReference type="ChEBI" id="CHEBI:57834"/>
        <dbReference type="ChEBI" id="CHEBI:65072"/>
        <dbReference type="EC" id="4.1.1.96"/>
    </reaction>
</comment>
<evidence type="ECO:0000313" key="16">
    <source>
        <dbReference type="EMBL" id="RXJ71136.1"/>
    </source>
</evidence>
<protein>
    <recommendedName>
        <fullName evidence="4 14">Carboxynorspermidine/carboxyspermidine decarboxylase</fullName>
        <shortName evidence="14">CANS DC/CAS DC</shortName>
        <shortName evidence="14">CANSDC/CASDC</shortName>
        <ecNumber evidence="3 14">4.1.1.96</ecNumber>
    </recommendedName>
</protein>
<gene>
    <name evidence="16" type="primary">nspC</name>
    <name evidence="16" type="ORF">CS022_21560</name>
</gene>
<dbReference type="Proteomes" id="UP000290287">
    <property type="component" value="Unassembled WGS sequence"/>
</dbReference>
<accession>A0A4Q0YKI6</accession>
<keyword evidence="5 14" id="KW-0963">Cytoplasm</keyword>
<feature type="binding site" evidence="15">
    <location>
        <position position="275"/>
    </location>
    <ligand>
        <name>substrate</name>
    </ligand>
</feature>
<dbReference type="GO" id="GO:0009089">
    <property type="term" value="P:lysine biosynthetic process via diaminopimelate"/>
    <property type="evidence" value="ECO:0007669"/>
    <property type="project" value="TreeGrafter"/>
</dbReference>
<dbReference type="FunFam" id="2.40.37.10:FF:000016">
    <property type="entry name" value="Carboxynorspermidine/carboxyspermidine decarboxylase"/>
    <property type="match status" value="1"/>
</dbReference>
<evidence type="ECO:0000256" key="7">
    <source>
        <dbReference type="ARBA" id="ARBA00022898"/>
    </source>
</evidence>
<dbReference type="NCBIfam" id="TIGR01047">
    <property type="entry name" value="nspC"/>
    <property type="match status" value="1"/>
</dbReference>
<evidence type="ECO:0000256" key="15">
    <source>
        <dbReference type="PIRSR" id="PIRSR038941-1"/>
    </source>
</evidence>
<name>A0A4Q0YKI6_9GAMM</name>
<organism evidence="16 17">
    <name type="scientific">Veronia nyctiphanis</name>
    <dbReference type="NCBI Taxonomy" id="1278244"/>
    <lineage>
        <taxon>Bacteria</taxon>
        <taxon>Pseudomonadati</taxon>
        <taxon>Pseudomonadota</taxon>
        <taxon>Gammaproteobacteria</taxon>
        <taxon>Vibrionales</taxon>
        <taxon>Vibrionaceae</taxon>
        <taxon>Veronia</taxon>
    </lineage>
</organism>
<keyword evidence="9 14" id="KW-0620">Polyamine biosynthesis</keyword>
<dbReference type="Gene3D" id="3.20.20.10">
    <property type="entry name" value="Alanine racemase"/>
    <property type="match status" value="1"/>
</dbReference>
<dbReference type="InterPro" id="IPR029066">
    <property type="entry name" value="PLP-binding_barrel"/>
</dbReference>
<evidence type="ECO:0000256" key="4">
    <source>
        <dbReference type="ARBA" id="ARBA00013633"/>
    </source>
</evidence>
<evidence type="ECO:0000256" key="5">
    <source>
        <dbReference type="ARBA" id="ARBA00022490"/>
    </source>
</evidence>
<sequence length="378" mass="42204">MNADTNLTTPYFMIDEKKLIENLEKAKTLKALSGVKLVLALKCFSTWGVFDIIKPYLDGTTSSGPFEVKLGHETFGGETHAYSVGYSEQDVRDVADIADKMIFNSQSQLKAYRHLVEGKASVGLRLNPGVSYAGQDLADPARAFSRLGVQFDHIEASVFESIDGVMFHMNCENKDVDAFVLLLEAISERFGDYLNQLDWVSLGGGVFFTWPGYDIEKLATALKAFSERHNVQLYLEPGEAIITKTTDLVVTVVDIVENEKQTAIVDSATEAHRLDTLIYNEPASIAEASEQGQYPYVIGSCSCLAGDQFCEATFDEPLKIGQRLHILDSAGYTMVKLNWFNGLRMPSIFCRRENGDIQKLNEFDYNDFKRSLSQWSVN</sequence>
<keyword evidence="10 14" id="KW-0456">Lyase</keyword>
<dbReference type="OrthoDB" id="9804410at2"/>
<evidence type="ECO:0000256" key="12">
    <source>
        <dbReference type="ARBA" id="ARBA00047351"/>
    </source>
</evidence>
<keyword evidence="17" id="KW-1185">Reference proteome</keyword>
<dbReference type="GO" id="GO:0008836">
    <property type="term" value="F:diaminopimelate decarboxylase activity"/>
    <property type="evidence" value="ECO:0007669"/>
    <property type="project" value="TreeGrafter"/>
</dbReference>
<keyword evidence="8 14" id="KW-0745">Spermidine biosynthesis</keyword>
<evidence type="ECO:0000256" key="6">
    <source>
        <dbReference type="ARBA" id="ARBA00022793"/>
    </source>
</evidence>
<evidence type="ECO:0000256" key="3">
    <source>
        <dbReference type="ARBA" id="ARBA00012259"/>
    </source>
</evidence>
<evidence type="ECO:0000313" key="17">
    <source>
        <dbReference type="Proteomes" id="UP000290287"/>
    </source>
</evidence>
<evidence type="ECO:0000256" key="1">
    <source>
        <dbReference type="ARBA" id="ARBA00001933"/>
    </source>
</evidence>
<dbReference type="RefSeq" id="WP_129123975.1">
    <property type="nucleotide sequence ID" value="NZ_PEIB01000040.1"/>
</dbReference>
<dbReference type="SUPFAM" id="SSF51419">
    <property type="entry name" value="PLP-binding barrel"/>
    <property type="match status" value="1"/>
</dbReference>
<evidence type="ECO:0000256" key="10">
    <source>
        <dbReference type="ARBA" id="ARBA00023239"/>
    </source>
</evidence>
<dbReference type="AlphaFoldDB" id="A0A4Q0YKI6"/>
<dbReference type="GO" id="GO:0008295">
    <property type="term" value="P:spermidine biosynthetic process"/>
    <property type="evidence" value="ECO:0007669"/>
    <property type="project" value="UniProtKB-KW"/>
</dbReference>
<comment type="subcellular location">
    <subcellularLocation>
        <location evidence="2 14">Cytoplasm</location>
    </subcellularLocation>
</comment>